<evidence type="ECO:0000256" key="6">
    <source>
        <dbReference type="ARBA" id="ARBA00022741"/>
    </source>
</evidence>
<evidence type="ECO:0000256" key="5">
    <source>
        <dbReference type="ARBA" id="ARBA00022723"/>
    </source>
</evidence>
<dbReference type="GO" id="GO:0005737">
    <property type="term" value="C:cytoplasm"/>
    <property type="evidence" value="ECO:0007669"/>
    <property type="project" value="TreeGrafter"/>
</dbReference>
<dbReference type="EC" id="6.3.5.3" evidence="3"/>
<comment type="pathway">
    <text evidence="1">Purine metabolism; IMP biosynthesis via de novo pathway; 5-amino-1-(5-phospho-D-ribosyl)imidazole from N(2)-formyl-N(1)-(5-phospho-D-ribosyl)glycinamide: step 1/2.</text>
</comment>
<dbReference type="NCBIfam" id="NF003672">
    <property type="entry name" value="PRK05297.1"/>
    <property type="match status" value="1"/>
</dbReference>
<name>A0A6C0KEC0_9ZZZZ</name>
<dbReference type="InterPro" id="IPR036676">
    <property type="entry name" value="PurM-like_C_sf"/>
</dbReference>
<dbReference type="CDD" id="cd02204">
    <property type="entry name" value="PurL_repeat2"/>
    <property type="match status" value="1"/>
</dbReference>
<feature type="domain" description="Phosphoribosylformylglycinamidine synthase linker" evidence="13">
    <location>
        <begin position="127"/>
        <end position="173"/>
    </location>
</feature>
<evidence type="ECO:0000313" key="15">
    <source>
        <dbReference type="EMBL" id="QHU16372.1"/>
    </source>
</evidence>
<evidence type="ECO:0000256" key="2">
    <source>
        <dbReference type="ARBA" id="ARBA00008608"/>
    </source>
</evidence>
<sequence>MLDSVIAIKNKCITKYYLICDKTSLEVFKDILIDRDYNIINEEDIPYDCIEIGSKQNFKSAWSTNAQMILERIVGPNKVLNIEMTYFKQDIYVYDDMLEQIYKNNFKFTDTECKNINVYYVNDIAVFNNKYNLGFDIDDLQYYTSIFEKELKRNPTNVELFDIAQSNSEHSRHWFFNGNLNSSRESLFKMVKSTNKYNSNSIIAFSDNSSVIEGYNIKTLIPYNYIASYYDLKKKKYNFVLTAETHNFTTGIAPFPGANTGVGGRIRDNQSVGRGGLVMASVAGYCVGNLYIPFINLDYEVDKGHRGITDALDILIKASDGASDYGNKFGEPIVNGFMRSFGITMKNKERYEWLKPIMFSAGIGQVEEKDLYKEEPKEDMLVIKIGGPAYKIGLGGGTASSRLQDYKSNDFSAVQRGDPEMGNKLNRFIRGCIEQNNNPILSIHDQGAGGMGNVTKEIVYPKGALIDINKVINGDSSMTMLELWTAEYQEQCEILASYDNLSLLKNIAKRENVPLAIIGRVDNTGIIKVTDFSKKLIPKDIHYPIDLDLKYFLGDMPQKNYSIATNILKNCYPVNINYDIKSLESLIYSVLQNPCVGSKRYLTNKVDRSVTGLVAQQQCVGPNHTPISDYSVLAQSHFDLTGVATSVGEQPLKGLLDVEKMARLTVGEMLTNLMGVKISSIHDIKLSANWMWPATTKEQKFELFTAVDSLVEFLKVMKIGIDGGKDSLSMTTQTLQGTVNSPGSLVLTSYAPVPNIYKKVTPNMKPCLKSSILFIDFGYNKMRMGGSIFMHTNNIFHKGITPDFNNPLEFTYVFNVIQRYIQEDKIIALHDRSDGGLITTIVEMCIAGNIGCYFNIPNVNIFHYLFNEELGVVLQIYDKYYEEFLNDIKFFKSYVRYVGKPISDKKIHLQQRILQDIIPICSLRFSHIIYYWESISYNIERRQSKIGLVKKELNYHINYNEIEYFVPSAIKYNIPMHIPTIKYKLGIIRDEGSNGDREMASAFYHAGFEVWDINMNDIIEKTITLNNFKGIVFVGGFSYADVLGAGTGWASIIKYNKDVLNEFKDFYRREDTFSLGVCNGCQVMAQLGIIPNIELQENNSGRFESRFAAVRIYDSNSIFLKNMETMVLGIWCAHKEGKIVVKDVSIDSPIRYVDEYFQATTNYPQNPNGSERGRAAVVSKNGRHMAMMPHPERCFLKWQVPWVPNHLGWKQQIHDGYNYSPWFILFKNAYNWLSNRLE</sequence>
<reference evidence="15" key="1">
    <citation type="journal article" date="2020" name="Nature">
        <title>Giant virus diversity and host interactions through global metagenomics.</title>
        <authorList>
            <person name="Schulz F."/>
            <person name="Roux S."/>
            <person name="Paez-Espino D."/>
            <person name="Jungbluth S."/>
            <person name="Walsh D.A."/>
            <person name="Denef V.J."/>
            <person name="McMahon K.D."/>
            <person name="Konstantinidis K.T."/>
            <person name="Eloe-Fadrosh E.A."/>
            <person name="Kyrpides N.C."/>
            <person name="Woyke T."/>
        </authorList>
    </citation>
    <scope>NUCLEOTIDE SEQUENCE</scope>
    <source>
        <strain evidence="15">GVMAG-S-3300011013-78</strain>
    </source>
</reference>
<evidence type="ECO:0000256" key="3">
    <source>
        <dbReference type="ARBA" id="ARBA00012747"/>
    </source>
</evidence>
<dbReference type="PANTHER" id="PTHR10099">
    <property type="entry name" value="PHOSPHORIBOSYLFORMYLGLYCINAMIDINE SYNTHASE"/>
    <property type="match status" value="1"/>
</dbReference>
<proteinExistence type="inferred from homology"/>
<dbReference type="InterPro" id="IPR055181">
    <property type="entry name" value="FGAR-AT_PurM_N-like"/>
</dbReference>
<dbReference type="UniPathway" id="UPA00074">
    <property type="reaction ID" value="UER00128"/>
</dbReference>
<feature type="domain" description="FGAR-AT PurM N-terminal-like" evidence="14">
    <location>
        <begin position="598"/>
        <end position="752"/>
    </location>
</feature>
<evidence type="ECO:0000259" key="13">
    <source>
        <dbReference type="Pfam" id="PF18072"/>
    </source>
</evidence>
<evidence type="ECO:0000256" key="10">
    <source>
        <dbReference type="ARBA" id="ARBA00029823"/>
    </source>
</evidence>
<evidence type="ECO:0000256" key="4">
    <source>
        <dbReference type="ARBA" id="ARBA00022598"/>
    </source>
</evidence>
<evidence type="ECO:0000256" key="8">
    <source>
        <dbReference type="ARBA" id="ARBA00022840"/>
    </source>
</evidence>
<feature type="domain" description="PurM-like C-terminal" evidence="12">
    <location>
        <begin position="804"/>
        <end position="871"/>
    </location>
</feature>
<dbReference type="GO" id="GO:0046872">
    <property type="term" value="F:metal ion binding"/>
    <property type="evidence" value="ECO:0007669"/>
    <property type="project" value="UniProtKB-KW"/>
</dbReference>
<dbReference type="SUPFAM" id="SSF109736">
    <property type="entry name" value="FGAM synthase PurL, linker domain"/>
    <property type="match status" value="1"/>
</dbReference>
<evidence type="ECO:0000256" key="7">
    <source>
        <dbReference type="ARBA" id="ARBA00022755"/>
    </source>
</evidence>
<dbReference type="PANTHER" id="PTHR10099:SF1">
    <property type="entry name" value="PHOSPHORIBOSYLFORMYLGLYCINAMIDINE SYNTHASE"/>
    <property type="match status" value="1"/>
</dbReference>
<dbReference type="Gene3D" id="1.10.8.750">
    <property type="entry name" value="Phosphoribosylformylglycinamidine synthase, linker domain"/>
    <property type="match status" value="1"/>
</dbReference>
<dbReference type="InterPro" id="IPR010918">
    <property type="entry name" value="PurM-like_C_dom"/>
</dbReference>
<dbReference type="GO" id="GO:0004642">
    <property type="term" value="F:phosphoribosylformylglycinamidine synthase activity"/>
    <property type="evidence" value="ECO:0007669"/>
    <property type="project" value="UniProtKB-EC"/>
</dbReference>
<dbReference type="EMBL" id="MN740880">
    <property type="protein sequence ID" value="QHU16372.1"/>
    <property type="molecule type" value="Genomic_DNA"/>
</dbReference>
<evidence type="ECO:0000256" key="9">
    <source>
        <dbReference type="ARBA" id="ARBA00022842"/>
    </source>
</evidence>
<organism evidence="15">
    <name type="scientific">viral metagenome</name>
    <dbReference type="NCBI Taxonomy" id="1070528"/>
    <lineage>
        <taxon>unclassified sequences</taxon>
        <taxon>metagenomes</taxon>
        <taxon>organismal metagenomes</taxon>
    </lineage>
</organism>
<protein>
    <recommendedName>
        <fullName evidence="3">phosphoribosylformylglycinamidine synthase</fullName>
        <ecNumber evidence="3">6.3.5.3</ecNumber>
    </recommendedName>
    <alternativeName>
        <fullName evidence="11">Formylglycinamide ribonucleotide amidotransferase</fullName>
    </alternativeName>
    <alternativeName>
        <fullName evidence="10">Formylglycinamide ribotide amidotransferase</fullName>
    </alternativeName>
</protein>
<dbReference type="CDD" id="cd01740">
    <property type="entry name" value="GATase1_FGAR_AT"/>
    <property type="match status" value="1"/>
</dbReference>
<dbReference type="SUPFAM" id="SSF52317">
    <property type="entry name" value="Class I glutamine amidotransferase-like"/>
    <property type="match status" value="1"/>
</dbReference>
<dbReference type="Pfam" id="PF22689">
    <property type="entry name" value="FGAR-AT_PurM_N-like"/>
    <property type="match status" value="1"/>
</dbReference>
<dbReference type="Gene3D" id="3.30.1330.10">
    <property type="entry name" value="PurM-like, N-terminal domain"/>
    <property type="match status" value="2"/>
</dbReference>
<dbReference type="Gene3D" id="3.90.650.10">
    <property type="entry name" value="PurM-like C-terminal domain"/>
    <property type="match status" value="2"/>
</dbReference>
<dbReference type="AlphaFoldDB" id="A0A6C0KEC0"/>
<keyword evidence="4" id="KW-0436">Ligase</keyword>
<dbReference type="InterPro" id="IPR036921">
    <property type="entry name" value="PurM-like_N_sf"/>
</dbReference>
<evidence type="ECO:0000256" key="11">
    <source>
        <dbReference type="ARBA" id="ARBA00032632"/>
    </source>
</evidence>
<dbReference type="GO" id="GO:0005524">
    <property type="term" value="F:ATP binding"/>
    <property type="evidence" value="ECO:0007669"/>
    <property type="project" value="UniProtKB-KW"/>
</dbReference>
<keyword evidence="8" id="KW-0067">ATP-binding</keyword>
<evidence type="ECO:0000259" key="12">
    <source>
        <dbReference type="Pfam" id="PF02769"/>
    </source>
</evidence>
<keyword evidence="7" id="KW-0658">Purine biosynthesis</keyword>
<evidence type="ECO:0000256" key="1">
    <source>
        <dbReference type="ARBA" id="ARBA00004920"/>
    </source>
</evidence>
<dbReference type="NCBIfam" id="TIGR01735">
    <property type="entry name" value="FGAM_synt"/>
    <property type="match status" value="1"/>
</dbReference>
<keyword evidence="9" id="KW-0460">Magnesium</keyword>
<dbReference type="GO" id="GO:0006189">
    <property type="term" value="P:'de novo' IMP biosynthetic process"/>
    <property type="evidence" value="ECO:0007669"/>
    <property type="project" value="UniProtKB-UniPathway"/>
</dbReference>
<dbReference type="SUPFAM" id="SSF56042">
    <property type="entry name" value="PurM C-terminal domain-like"/>
    <property type="match status" value="2"/>
</dbReference>
<dbReference type="PROSITE" id="PS51273">
    <property type="entry name" value="GATASE_TYPE_1"/>
    <property type="match status" value="1"/>
</dbReference>
<dbReference type="SMART" id="SM01211">
    <property type="entry name" value="GATase_5"/>
    <property type="match status" value="1"/>
</dbReference>
<dbReference type="InterPro" id="IPR029062">
    <property type="entry name" value="Class_I_gatase-like"/>
</dbReference>
<evidence type="ECO:0000259" key="14">
    <source>
        <dbReference type="Pfam" id="PF22689"/>
    </source>
</evidence>
<dbReference type="InterPro" id="IPR010073">
    <property type="entry name" value="PurL_large"/>
</dbReference>
<dbReference type="SUPFAM" id="SSF55326">
    <property type="entry name" value="PurM N-terminal domain-like"/>
    <property type="match status" value="2"/>
</dbReference>
<keyword evidence="5" id="KW-0479">Metal-binding</keyword>
<dbReference type="Gene3D" id="3.40.50.880">
    <property type="match status" value="1"/>
</dbReference>
<keyword evidence="6" id="KW-0547">Nucleotide-binding</keyword>
<dbReference type="Pfam" id="PF02769">
    <property type="entry name" value="AIRS_C"/>
    <property type="match status" value="2"/>
</dbReference>
<dbReference type="Pfam" id="PF13507">
    <property type="entry name" value="GATase_5"/>
    <property type="match status" value="1"/>
</dbReference>
<feature type="domain" description="PurM-like C-terminal" evidence="12">
    <location>
        <begin position="379"/>
        <end position="530"/>
    </location>
</feature>
<dbReference type="InterPro" id="IPR041609">
    <property type="entry name" value="PurL_linker"/>
</dbReference>
<accession>A0A6C0KEC0</accession>
<dbReference type="Pfam" id="PF18072">
    <property type="entry name" value="FGAR-AT_linker"/>
    <property type="match status" value="1"/>
</dbReference>
<comment type="similarity">
    <text evidence="2">In the N-terminal section; belongs to the FGAMS family.</text>
</comment>